<protein>
    <submittedName>
        <fullName evidence="1">Uncharacterized protein</fullName>
    </submittedName>
</protein>
<accession>A0A0E9W441</accession>
<dbReference type="EMBL" id="GBXM01023428">
    <property type="protein sequence ID" value="JAH85149.1"/>
    <property type="molecule type" value="Transcribed_RNA"/>
</dbReference>
<evidence type="ECO:0000313" key="1">
    <source>
        <dbReference type="EMBL" id="JAH85149.1"/>
    </source>
</evidence>
<name>A0A0E9W441_ANGAN</name>
<sequence>MLLFPVMKVPTYPIPPLLLFLELRPTKHALIQLNKLYRILEGKKLFFSPNATWGNKDLSGELLVKCIFFAFLLL</sequence>
<proteinExistence type="predicted"/>
<reference evidence="1" key="2">
    <citation type="journal article" date="2015" name="Fish Shellfish Immunol.">
        <title>Early steps in the European eel (Anguilla anguilla)-Vibrio vulnificus interaction in the gills: Role of the RtxA13 toxin.</title>
        <authorList>
            <person name="Callol A."/>
            <person name="Pajuelo D."/>
            <person name="Ebbesson L."/>
            <person name="Teles M."/>
            <person name="MacKenzie S."/>
            <person name="Amaro C."/>
        </authorList>
    </citation>
    <scope>NUCLEOTIDE SEQUENCE</scope>
</reference>
<reference evidence="1" key="1">
    <citation type="submission" date="2014-11" db="EMBL/GenBank/DDBJ databases">
        <authorList>
            <person name="Amaro Gonzalez C."/>
        </authorList>
    </citation>
    <scope>NUCLEOTIDE SEQUENCE</scope>
</reference>
<dbReference type="AlphaFoldDB" id="A0A0E9W441"/>
<organism evidence="1">
    <name type="scientific">Anguilla anguilla</name>
    <name type="common">European freshwater eel</name>
    <name type="synonym">Muraena anguilla</name>
    <dbReference type="NCBI Taxonomy" id="7936"/>
    <lineage>
        <taxon>Eukaryota</taxon>
        <taxon>Metazoa</taxon>
        <taxon>Chordata</taxon>
        <taxon>Craniata</taxon>
        <taxon>Vertebrata</taxon>
        <taxon>Euteleostomi</taxon>
        <taxon>Actinopterygii</taxon>
        <taxon>Neopterygii</taxon>
        <taxon>Teleostei</taxon>
        <taxon>Anguilliformes</taxon>
        <taxon>Anguillidae</taxon>
        <taxon>Anguilla</taxon>
    </lineage>
</organism>